<feature type="signal peptide" evidence="9">
    <location>
        <begin position="1"/>
        <end position="19"/>
    </location>
</feature>
<dbReference type="InterPro" id="IPR001853">
    <property type="entry name" value="DSBA-like_thioredoxin_dom"/>
</dbReference>
<dbReference type="PANTHER" id="PTHR35891">
    <property type="entry name" value="THIOL:DISULFIDE INTERCHANGE PROTEIN DSBA"/>
    <property type="match status" value="1"/>
</dbReference>
<feature type="disulfide bond" description="Redox-active" evidence="8">
    <location>
        <begin position="49"/>
        <end position="52"/>
    </location>
</feature>
<gene>
    <name evidence="11" type="ORF">CLH61_07745</name>
</gene>
<evidence type="ECO:0000256" key="2">
    <source>
        <dbReference type="ARBA" id="ARBA00005791"/>
    </source>
</evidence>
<dbReference type="InterPro" id="IPR050824">
    <property type="entry name" value="Thiol_disulfide_DsbA"/>
</dbReference>
<evidence type="ECO:0000256" key="1">
    <source>
        <dbReference type="ARBA" id="ARBA00004418"/>
    </source>
</evidence>
<keyword evidence="12" id="KW-1185">Reference proteome</keyword>
<dbReference type="PANTHER" id="PTHR35891:SF3">
    <property type="entry name" value="THIOL:DISULFIDE INTERCHANGE PROTEIN DSBL"/>
    <property type="match status" value="1"/>
</dbReference>
<keyword evidence="3 9" id="KW-0732">Signal</keyword>
<evidence type="ECO:0000256" key="4">
    <source>
        <dbReference type="ARBA" id="ARBA00022764"/>
    </source>
</evidence>
<dbReference type="PROSITE" id="PS51352">
    <property type="entry name" value="THIOREDOXIN_2"/>
    <property type="match status" value="1"/>
</dbReference>
<dbReference type="Gene3D" id="3.40.30.10">
    <property type="entry name" value="Glutaredoxin"/>
    <property type="match status" value="1"/>
</dbReference>
<comment type="subcellular location">
    <subcellularLocation>
        <location evidence="1 7">Periplasm</location>
    </subcellularLocation>
</comment>
<feature type="domain" description="Thioredoxin" evidence="10">
    <location>
        <begin position="13"/>
        <end position="199"/>
    </location>
</feature>
<dbReference type="InterPro" id="IPR023205">
    <property type="entry name" value="DsbA/DsbL"/>
</dbReference>
<dbReference type="InterPro" id="IPR036249">
    <property type="entry name" value="Thioredoxin-like_sf"/>
</dbReference>
<protein>
    <recommendedName>
        <fullName evidence="7">Thiol:disulfide interchange protein</fullName>
    </recommendedName>
</protein>
<keyword evidence="4 7" id="KW-0574">Periplasm</keyword>
<dbReference type="Pfam" id="PF01323">
    <property type="entry name" value="DSBA"/>
    <property type="match status" value="1"/>
</dbReference>
<accession>A0A2G1UM28</accession>
<dbReference type="SUPFAM" id="SSF52833">
    <property type="entry name" value="Thioredoxin-like"/>
    <property type="match status" value="1"/>
</dbReference>
<dbReference type="PIRSF" id="PIRSF001488">
    <property type="entry name" value="Tdi_protein"/>
    <property type="match status" value="1"/>
</dbReference>
<dbReference type="CDD" id="cd03019">
    <property type="entry name" value="DsbA_DsbA"/>
    <property type="match status" value="1"/>
</dbReference>
<name>A0A2G1UM28_9GAMM</name>
<dbReference type="GO" id="GO:0016491">
    <property type="term" value="F:oxidoreductase activity"/>
    <property type="evidence" value="ECO:0007669"/>
    <property type="project" value="InterPro"/>
</dbReference>
<evidence type="ECO:0000256" key="9">
    <source>
        <dbReference type="SAM" id="SignalP"/>
    </source>
</evidence>
<dbReference type="Proteomes" id="UP000231409">
    <property type="component" value="Unassembled WGS sequence"/>
</dbReference>
<comment type="similarity">
    <text evidence="2">Belongs to the thioredoxin family. DsbA subfamily.</text>
</comment>
<reference evidence="11 12" key="1">
    <citation type="submission" date="2017-09" db="EMBL/GenBank/DDBJ databases">
        <title>The draft genome sequences of Marinobacter sp. PWS21.</title>
        <authorList>
            <person name="Cao J."/>
        </authorList>
    </citation>
    <scope>NUCLEOTIDE SEQUENCE [LARGE SCALE GENOMIC DNA]</scope>
    <source>
        <strain evidence="11 12">PWS21</strain>
    </source>
</reference>
<proteinExistence type="inferred from homology"/>
<evidence type="ECO:0000256" key="8">
    <source>
        <dbReference type="PIRSR" id="PIRSR001488-1"/>
    </source>
</evidence>
<keyword evidence="5 7" id="KW-1015">Disulfide bond</keyword>
<feature type="chain" id="PRO_5013686215" description="Thiol:disulfide interchange protein" evidence="9">
    <location>
        <begin position="20"/>
        <end position="201"/>
    </location>
</feature>
<organism evidence="11 12">
    <name type="scientific">Marinobacter profundi</name>
    <dbReference type="NCBI Taxonomy" id="2666256"/>
    <lineage>
        <taxon>Bacteria</taxon>
        <taxon>Pseudomonadati</taxon>
        <taxon>Pseudomonadota</taxon>
        <taxon>Gammaproteobacteria</taxon>
        <taxon>Pseudomonadales</taxon>
        <taxon>Marinobacteraceae</taxon>
        <taxon>Marinobacter</taxon>
    </lineage>
</organism>
<comment type="caution">
    <text evidence="11">The sequence shown here is derived from an EMBL/GenBank/DDBJ whole genome shotgun (WGS) entry which is preliminary data.</text>
</comment>
<evidence type="ECO:0000259" key="10">
    <source>
        <dbReference type="PROSITE" id="PS51352"/>
    </source>
</evidence>
<dbReference type="RefSeq" id="WP_099614125.1">
    <property type="nucleotide sequence ID" value="NZ_KZ319369.1"/>
</dbReference>
<evidence type="ECO:0000256" key="5">
    <source>
        <dbReference type="ARBA" id="ARBA00023157"/>
    </source>
</evidence>
<evidence type="ECO:0000313" key="12">
    <source>
        <dbReference type="Proteomes" id="UP000231409"/>
    </source>
</evidence>
<sequence>MKKLLCVIVLSLLSVTVSAADFEVDTHYTVVGTEASAEPEVVEYFSYVCIHCKTFEPLYLNLAPAFTNVNVGKIHVPWLGGEWGLLMQRAYATAAEMAVERPVSQQIFAAVFDDNGARRPVTVEDVRELFVAAGASGGDFDTVFGSPAVDARVAHYDAMTKALGIMGTPSFVVNRKYKVELASLSTEDEFHELIRHLLALE</sequence>
<evidence type="ECO:0000256" key="3">
    <source>
        <dbReference type="ARBA" id="ARBA00022729"/>
    </source>
</evidence>
<dbReference type="AlphaFoldDB" id="A0A2G1UM28"/>
<dbReference type="GO" id="GO:0042597">
    <property type="term" value="C:periplasmic space"/>
    <property type="evidence" value="ECO:0007669"/>
    <property type="project" value="UniProtKB-SubCell"/>
</dbReference>
<evidence type="ECO:0000313" key="11">
    <source>
        <dbReference type="EMBL" id="PHQ15551.1"/>
    </source>
</evidence>
<evidence type="ECO:0000256" key="6">
    <source>
        <dbReference type="ARBA" id="ARBA00023284"/>
    </source>
</evidence>
<keyword evidence="6" id="KW-0676">Redox-active center</keyword>
<evidence type="ECO:0000256" key="7">
    <source>
        <dbReference type="PIRNR" id="PIRNR001488"/>
    </source>
</evidence>
<dbReference type="InterPro" id="IPR013766">
    <property type="entry name" value="Thioredoxin_domain"/>
</dbReference>
<dbReference type="EMBL" id="NTFH01000006">
    <property type="protein sequence ID" value="PHQ15551.1"/>
    <property type="molecule type" value="Genomic_DNA"/>
</dbReference>